<gene>
    <name evidence="1" type="ORF">FGU71_07140</name>
</gene>
<dbReference type="AlphaFoldDB" id="A0A547PBZ8"/>
<name>A0A547PBZ8_9SPHN</name>
<evidence type="ECO:0000313" key="1">
    <source>
        <dbReference type="EMBL" id="TRD11663.1"/>
    </source>
</evidence>
<dbReference type="RefSeq" id="WP_142787936.1">
    <property type="nucleotide sequence ID" value="NZ_VHJK01000001.1"/>
</dbReference>
<evidence type="ECO:0000313" key="2">
    <source>
        <dbReference type="Proteomes" id="UP000316343"/>
    </source>
</evidence>
<dbReference type="EMBL" id="VHJK01000001">
    <property type="protein sequence ID" value="TRD11663.1"/>
    <property type="molecule type" value="Genomic_DNA"/>
</dbReference>
<protein>
    <recommendedName>
        <fullName evidence="3">Asparagine synthetase domain-containing protein</fullName>
    </recommendedName>
</protein>
<dbReference type="SUPFAM" id="SSF52402">
    <property type="entry name" value="Adenine nucleotide alpha hydrolases-like"/>
    <property type="match status" value="1"/>
</dbReference>
<dbReference type="Proteomes" id="UP000316343">
    <property type="component" value="Unassembled WGS sequence"/>
</dbReference>
<proteinExistence type="predicted"/>
<dbReference type="InterPro" id="IPR014729">
    <property type="entry name" value="Rossmann-like_a/b/a_fold"/>
</dbReference>
<evidence type="ECO:0008006" key="3">
    <source>
        <dbReference type="Google" id="ProtNLM"/>
    </source>
</evidence>
<comment type="caution">
    <text evidence="1">The sequence shown here is derived from an EMBL/GenBank/DDBJ whole genome shotgun (WGS) entry which is preliminary data.</text>
</comment>
<keyword evidence="2" id="KW-1185">Reference proteome</keyword>
<sequence>MELADWQYAIDVDDDQIAISHGSGIGCFDVTSANGQRIGSLIGFPIDLKSRSVVNRTLQSDFLAGEDIDRFAKRFLAGLAGRFIWLLDVPHCRRIYTDILANIPCVYALDERRIALTAPGLLDCDTAKRRFDAELVRHMGTEASGWFPAGLTAHRGALRLMPNHYLDLDDWSVQRFRGAKDLFVPVELGAAAKIVTESVEAQIEALLNSDQKPALALTAGLDTRMVAAASASFKNEVTFFTLTTDEVLDFDTVIPRQIAQELGLRHIELPRRYAGDPEREAYIARGGHCVSGQNARLHISTAPLQGDYTIVGGLGGENCRGCMWNPGDDGSLPSAPELIARFGLPQHELAIKQIEAWLANVDTQDARQLYEMAYIEVMLACWASAQFPCDPTVIRQNPLLTVPAITAMLGLSAPDKIAKRLPDEMIKLSWPELGNYSVNSLGPVGDFLAKIKRVARDPAVLIRRARRLRS</sequence>
<dbReference type="Gene3D" id="3.40.50.620">
    <property type="entry name" value="HUPs"/>
    <property type="match status" value="1"/>
</dbReference>
<dbReference type="OrthoDB" id="8335492at2"/>
<organism evidence="1 2">
    <name type="scientific">Erythrobacter insulae</name>
    <dbReference type="NCBI Taxonomy" id="2584124"/>
    <lineage>
        <taxon>Bacteria</taxon>
        <taxon>Pseudomonadati</taxon>
        <taxon>Pseudomonadota</taxon>
        <taxon>Alphaproteobacteria</taxon>
        <taxon>Sphingomonadales</taxon>
        <taxon>Erythrobacteraceae</taxon>
        <taxon>Erythrobacter/Porphyrobacter group</taxon>
        <taxon>Erythrobacter</taxon>
    </lineage>
</organism>
<accession>A0A547PBZ8</accession>
<reference evidence="1 2" key="1">
    <citation type="submission" date="2019-06" db="EMBL/GenBank/DDBJ databases">
        <title>Erythrobacter insulae sp. nov., isolated from a tidal flat.</title>
        <authorList>
            <person name="Yoon J.-H."/>
        </authorList>
    </citation>
    <scope>NUCLEOTIDE SEQUENCE [LARGE SCALE GENOMIC DNA]</scope>
    <source>
        <strain evidence="1 2">JBTF-M21</strain>
    </source>
</reference>